<feature type="domain" description="3-hydroxyacyl-CoA dehydrogenase NAD binding" evidence="7">
    <location>
        <begin position="39"/>
        <end position="213"/>
    </location>
</feature>
<dbReference type="Gene3D" id="1.10.1040.10">
    <property type="entry name" value="N-(1-d-carboxylethyl)-l-norvaline Dehydrogenase, domain 2"/>
    <property type="match status" value="1"/>
</dbReference>
<dbReference type="InterPro" id="IPR013328">
    <property type="entry name" value="6PGD_dom2"/>
</dbReference>
<comment type="pathway">
    <text evidence="1">Lipid metabolism; butanoate metabolism.</text>
</comment>
<dbReference type="SUPFAM" id="SSF48179">
    <property type="entry name" value="6-phosphogluconate dehydrogenase C-terminal domain-like"/>
    <property type="match status" value="1"/>
</dbReference>
<dbReference type="InterPro" id="IPR036291">
    <property type="entry name" value="NAD(P)-bd_dom_sf"/>
</dbReference>
<dbReference type="GO" id="GO:0070403">
    <property type="term" value="F:NAD+ binding"/>
    <property type="evidence" value="ECO:0007669"/>
    <property type="project" value="InterPro"/>
</dbReference>
<evidence type="ECO:0000256" key="2">
    <source>
        <dbReference type="ARBA" id="ARBA00009463"/>
    </source>
</evidence>
<feature type="binding site" evidence="5">
    <location>
        <position position="304"/>
    </location>
    <ligand>
        <name>NAD(+)</name>
        <dbReference type="ChEBI" id="CHEBI:57540"/>
    </ligand>
</feature>
<feature type="site" description="Important for catalytic activity" evidence="4">
    <location>
        <position position="170"/>
    </location>
</feature>
<sequence length="314" mass="33237">MAGFGHFVIRFENPEEPAEEKWSDMLEKDSDASGEKPRLTVLGAGVMGVGITALAVGHGVPVTLIDVDQAKRAEAEARIAHELRLARLMGALPDDLPPGSLVIGESSSEAAGSTAVIEAVTEIAEIKEKVIAEVSAVVSPGTVLVSNTSSIPIDELASAAVRPAELVGTHFMNPSYLIRTVEVIRGARTGEAAMDSVRALLTTLRRQPVVVRDAPGFVTSRVLHPMINDAARVVQEGTATAEDVDALMRGCLGHATGPLRTADLIGIDNLVDSLNVLYERTGDSGCRPCDLLLEKVRAGHIGRKSGRGFYEYEG</sequence>
<gene>
    <name evidence="8" type="ORF">H4687_007949</name>
</gene>
<evidence type="ECO:0000313" key="9">
    <source>
        <dbReference type="Proteomes" id="UP000629287"/>
    </source>
</evidence>
<evidence type="ECO:0000256" key="4">
    <source>
        <dbReference type="PIRSR" id="PIRSR000105-1"/>
    </source>
</evidence>
<dbReference type="PANTHER" id="PTHR48075:SF5">
    <property type="entry name" value="3-HYDROXYBUTYRYL-COA DEHYDROGENASE"/>
    <property type="match status" value="1"/>
</dbReference>
<dbReference type="GO" id="GO:0016616">
    <property type="term" value="F:oxidoreductase activity, acting on the CH-OH group of donors, NAD or NADP as acceptor"/>
    <property type="evidence" value="ECO:0007669"/>
    <property type="project" value="InterPro"/>
</dbReference>
<feature type="binding site" evidence="5">
    <location>
        <position position="122"/>
    </location>
    <ligand>
        <name>NAD(+)</name>
        <dbReference type="ChEBI" id="CHEBI:57540"/>
    </ligand>
</feature>
<dbReference type="AlphaFoldDB" id="A0A8I0TU44"/>
<dbReference type="SUPFAM" id="SSF51735">
    <property type="entry name" value="NAD(P)-binding Rossmann-fold domains"/>
    <property type="match status" value="1"/>
</dbReference>
<dbReference type="Gene3D" id="3.40.50.720">
    <property type="entry name" value="NAD(P)-binding Rossmann-like Domain"/>
    <property type="match status" value="1"/>
</dbReference>
<name>A0A8I0TU44_9ACTN</name>
<reference evidence="8 9" key="1">
    <citation type="submission" date="2020-10" db="EMBL/GenBank/DDBJ databases">
        <title>Sequencing the genomes of 1000 actinobacteria strains.</title>
        <authorList>
            <person name="Klenk H.-P."/>
        </authorList>
    </citation>
    <scope>NUCLEOTIDE SEQUENCE [LARGE SCALE GENOMIC DNA]</scope>
    <source>
        <strain evidence="8 9">DSM 41803</strain>
    </source>
</reference>
<feature type="domain" description="3-hydroxyacyl-CoA dehydrogenase C-terminal" evidence="6">
    <location>
        <begin position="216"/>
        <end position="312"/>
    </location>
</feature>
<organism evidence="8 9">
    <name type="scientific">Streptomyces stelliscabiei</name>
    <dbReference type="NCBI Taxonomy" id="146820"/>
    <lineage>
        <taxon>Bacteria</taxon>
        <taxon>Bacillati</taxon>
        <taxon>Actinomycetota</taxon>
        <taxon>Actinomycetes</taxon>
        <taxon>Kitasatosporales</taxon>
        <taxon>Streptomycetaceae</taxon>
        <taxon>Streptomyces</taxon>
    </lineage>
</organism>
<dbReference type="Pfam" id="PF00725">
    <property type="entry name" value="3HCDH"/>
    <property type="match status" value="1"/>
</dbReference>
<evidence type="ECO:0000259" key="7">
    <source>
        <dbReference type="Pfam" id="PF02737"/>
    </source>
</evidence>
<dbReference type="InterPro" id="IPR006176">
    <property type="entry name" value="3-OHacyl-CoA_DH_NAD-bd"/>
</dbReference>
<feature type="binding site" evidence="5">
    <location>
        <position position="173"/>
    </location>
    <ligand>
        <name>NAD(+)</name>
        <dbReference type="ChEBI" id="CHEBI:57540"/>
    </ligand>
</feature>
<protein>
    <submittedName>
        <fullName evidence="8">Methoxymalonate biosynthesis protein</fullName>
    </submittedName>
</protein>
<proteinExistence type="inferred from homology"/>
<dbReference type="GO" id="GO:0006631">
    <property type="term" value="P:fatty acid metabolic process"/>
    <property type="evidence" value="ECO:0007669"/>
    <property type="project" value="InterPro"/>
</dbReference>
<dbReference type="Pfam" id="PF02737">
    <property type="entry name" value="3HCDH_N"/>
    <property type="match status" value="1"/>
</dbReference>
<dbReference type="PANTHER" id="PTHR48075">
    <property type="entry name" value="3-HYDROXYACYL-COA DEHYDROGENASE FAMILY PROTEIN"/>
    <property type="match status" value="1"/>
</dbReference>
<keyword evidence="9" id="KW-1185">Reference proteome</keyword>
<evidence type="ECO:0000259" key="6">
    <source>
        <dbReference type="Pfam" id="PF00725"/>
    </source>
</evidence>
<keyword evidence="5" id="KW-0520">NAD</keyword>
<evidence type="ECO:0000256" key="1">
    <source>
        <dbReference type="ARBA" id="ARBA00005086"/>
    </source>
</evidence>
<comment type="similarity">
    <text evidence="2">Belongs to the 3-hydroxyacyl-CoA dehydrogenase family.</text>
</comment>
<feature type="binding site" evidence="5">
    <location>
        <position position="66"/>
    </location>
    <ligand>
        <name>NAD(+)</name>
        <dbReference type="ChEBI" id="CHEBI:57540"/>
    </ligand>
</feature>
<keyword evidence="3" id="KW-0560">Oxidoreductase</keyword>
<feature type="binding site" evidence="5">
    <location>
        <begin position="43"/>
        <end position="48"/>
    </location>
    <ligand>
        <name>NAD(+)</name>
        <dbReference type="ChEBI" id="CHEBI:57540"/>
    </ligand>
</feature>
<feature type="binding site" evidence="5">
    <location>
        <position position="149"/>
    </location>
    <ligand>
        <name>NAD(+)</name>
        <dbReference type="ChEBI" id="CHEBI:57540"/>
    </ligand>
</feature>
<evidence type="ECO:0000256" key="3">
    <source>
        <dbReference type="ARBA" id="ARBA00023002"/>
    </source>
</evidence>
<feature type="binding site" evidence="5">
    <location>
        <position position="127"/>
    </location>
    <ligand>
        <name>NAD(+)</name>
        <dbReference type="ChEBI" id="CHEBI:57540"/>
    </ligand>
</feature>
<dbReference type="EMBL" id="JADBGF010000001">
    <property type="protein sequence ID" value="MBE1601820.1"/>
    <property type="molecule type" value="Genomic_DNA"/>
</dbReference>
<accession>A0A8I0TU44</accession>
<evidence type="ECO:0000256" key="5">
    <source>
        <dbReference type="PIRSR" id="PIRSR000105-2"/>
    </source>
</evidence>
<comment type="caution">
    <text evidence="8">The sequence shown here is derived from an EMBL/GenBank/DDBJ whole genome shotgun (WGS) entry which is preliminary data.</text>
</comment>
<evidence type="ECO:0000313" key="8">
    <source>
        <dbReference type="EMBL" id="MBE1601820.1"/>
    </source>
</evidence>
<dbReference type="InterPro" id="IPR008927">
    <property type="entry name" value="6-PGluconate_DH-like_C_sf"/>
</dbReference>
<dbReference type="InterPro" id="IPR022694">
    <property type="entry name" value="3-OHacyl-CoA_DH"/>
</dbReference>
<dbReference type="PIRSF" id="PIRSF000105">
    <property type="entry name" value="HCDH"/>
    <property type="match status" value="1"/>
</dbReference>
<dbReference type="Proteomes" id="UP000629287">
    <property type="component" value="Unassembled WGS sequence"/>
</dbReference>
<dbReference type="InterPro" id="IPR006108">
    <property type="entry name" value="3HC_DH_C"/>
</dbReference>